<evidence type="ECO:0000313" key="1">
    <source>
        <dbReference type="EMBL" id="EEF28758.1"/>
    </source>
</evidence>
<dbReference type="Proteomes" id="UP000008311">
    <property type="component" value="Unassembled WGS sequence"/>
</dbReference>
<name>B9T5W0_RICCO</name>
<keyword evidence="2" id="KW-1185">Reference proteome</keyword>
<accession>B9T5W0</accession>
<organism evidence="1 2">
    <name type="scientific">Ricinus communis</name>
    <name type="common">Castor bean</name>
    <dbReference type="NCBI Taxonomy" id="3988"/>
    <lineage>
        <taxon>Eukaryota</taxon>
        <taxon>Viridiplantae</taxon>
        <taxon>Streptophyta</taxon>
        <taxon>Embryophyta</taxon>
        <taxon>Tracheophyta</taxon>
        <taxon>Spermatophyta</taxon>
        <taxon>Magnoliopsida</taxon>
        <taxon>eudicotyledons</taxon>
        <taxon>Gunneridae</taxon>
        <taxon>Pentapetalae</taxon>
        <taxon>rosids</taxon>
        <taxon>fabids</taxon>
        <taxon>Malpighiales</taxon>
        <taxon>Euphorbiaceae</taxon>
        <taxon>Acalyphoideae</taxon>
        <taxon>Acalypheae</taxon>
        <taxon>Ricinus</taxon>
    </lineage>
</organism>
<dbReference type="InParanoid" id="B9T5W0"/>
<gene>
    <name evidence="1" type="ORF">RCOM_0996090</name>
</gene>
<protein>
    <submittedName>
        <fullName evidence="1">Uncharacterized protein</fullName>
    </submittedName>
</protein>
<sequence length="66" mass="7630">MKKVLNLNLAQFVWQKMVQNFIKESDEKSPLLFHDGHHGCNCFNGNYNDSSRDEFDVFSSSGGRFD</sequence>
<reference evidence="2" key="1">
    <citation type="journal article" date="2010" name="Nat. Biotechnol.">
        <title>Draft genome sequence of the oilseed species Ricinus communis.</title>
        <authorList>
            <person name="Chan A.P."/>
            <person name="Crabtree J."/>
            <person name="Zhao Q."/>
            <person name="Lorenzi H."/>
            <person name="Orvis J."/>
            <person name="Puiu D."/>
            <person name="Melake-Berhan A."/>
            <person name="Jones K.M."/>
            <person name="Redman J."/>
            <person name="Chen G."/>
            <person name="Cahoon E.B."/>
            <person name="Gedil M."/>
            <person name="Stanke M."/>
            <person name="Haas B.J."/>
            <person name="Wortman J.R."/>
            <person name="Fraser-Liggett C.M."/>
            <person name="Ravel J."/>
            <person name="Rabinowicz P.D."/>
        </authorList>
    </citation>
    <scope>NUCLEOTIDE SEQUENCE [LARGE SCALE GENOMIC DNA]</scope>
    <source>
        <strain evidence="2">cv. Hale</strain>
    </source>
</reference>
<dbReference type="AlphaFoldDB" id="B9T5W0"/>
<dbReference type="EMBL" id="EQ974557">
    <property type="protein sequence ID" value="EEF28758.1"/>
    <property type="molecule type" value="Genomic_DNA"/>
</dbReference>
<proteinExistence type="predicted"/>
<evidence type="ECO:0000313" key="2">
    <source>
        <dbReference type="Proteomes" id="UP000008311"/>
    </source>
</evidence>